<dbReference type="EMBL" id="JASJOU010000016">
    <property type="protein sequence ID" value="MDJ1505382.1"/>
    <property type="molecule type" value="Genomic_DNA"/>
</dbReference>
<dbReference type="Gene3D" id="3.20.20.370">
    <property type="entry name" value="Glycoside hydrolase/deacetylase"/>
    <property type="match status" value="1"/>
</dbReference>
<dbReference type="GO" id="GO:0016020">
    <property type="term" value="C:membrane"/>
    <property type="evidence" value="ECO:0007669"/>
    <property type="project" value="TreeGrafter"/>
</dbReference>
<dbReference type="GO" id="GO:0016810">
    <property type="term" value="F:hydrolase activity, acting on carbon-nitrogen (but not peptide) bonds"/>
    <property type="evidence" value="ECO:0007669"/>
    <property type="project" value="InterPro"/>
</dbReference>
<keyword evidence="3" id="KW-0732">Signal</keyword>
<evidence type="ECO:0000313" key="6">
    <source>
        <dbReference type="Proteomes" id="UP001232063"/>
    </source>
</evidence>
<keyword evidence="1" id="KW-0479">Metal-binding</keyword>
<organism evidence="5 6">
    <name type="scientific">Xanthocytophaga agilis</name>
    <dbReference type="NCBI Taxonomy" id="3048010"/>
    <lineage>
        <taxon>Bacteria</taxon>
        <taxon>Pseudomonadati</taxon>
        <taxon>Bacteroidota</taxon>
        <taxon>Cytophagia</taxon>
        <taxon>Cytophagales</taxon>
        <taxon>Rhodocytophagaceae</taxon>
        <taxon>Xanthocytophaga</taxon>
    </lineage>
</organism>
<feature type="chain" id="PRO_5041985708" evidence="3">
    <location>
        <begin position="25"/>
        <end position="316"/>
    </location>
</feature>
<feature type="signal peptide" evidence="3">
    <location>
        <begin position="1"/>
        <end position="24"/>
    </location>
</feature>
<dbReference type="Pfam" id="PF01522">
    <property type="entry name" value="Polysacc_deac_1"/>
    <property type="match status" value="1"/>
</dbReference>
<dbReference type="SUPFAM" id="SSF88713">
    <property type="entry name" value="Glycoside hydrolase/deacetylase"/>
    <property type="match status" value="1"/>
</dbReference>
<evidence type="ECO:0000256" key="2">
    <source>
        <dbReference type="ARBA" id="ARBA00022801"/>
    </source>
</evidence>
<proteinExistence type="predicted"/>
<dbReference type="PANTHER" id="PTHR10587:SF133">
    <property type="entry name" value="CHITIN DEACETYLASE 1-RELATED"/>
    <property type="match status" value="1"/>
</dbReference>
<evidence type="ECO:0000313" key="5">
    <source>
        <dbReference type="EMBL" id="MDJ1505382.1"/>
    </source>
</evidence>
<dbReference type="InterPro" id="IPR011330">
    <property type="entry name" value="Glyco_hydro/deAcase_b/a-brl"/>
</dbReference>
<dbReference type="AlphaFoldDB" id="A0AAE3UJ42"/>
<evidence type="ECO:0000256" key="3">
    <source>
        <dbReference type="SAM" id="SignalP"/>
    </source>
</evidence>
<reference evidence="5" key="1">
    <citation type="submission" date="2023-05" db="EMBL/GenBank/DDBJ databases">
        <authorList>
            <person name="Zhang X."/>
        </authorList>
    </citation>
    <scope>NUCLEOTIDE SEQUENCE</scope>
    <source>
        <strain evidence="5">BD1B2-1</strain>
    </source>
</reference>
<dbReference type="GO" id="GO:0005975">
    <property type="term" value="P:carbohydrate metabolic process"/>
    <property type="evidence" value="ECO:0007669"/>
    <property type="project" value="InterPro"/>
</dbReference>
<accession>A0AAE3UJ42</accession>
<keyword evidence="2" id="KW-0378">Hydrolase</keyword>
<evidence type="ECO:0000256" key="1">
    <source>
        <dbReference type="ARBA" id="ARBA00022723"/>
    </source>
</evidence>
<protein>
    <submittedName>
        <fullName evidence="5">Polysaccharide deacetylase family protein</fullName>
    </submittedName>
</protein>
<keyword evidence="6" id="KW-1185">Reference proteome</keyword>
<sequence>MKKQVIIGMLLLLVACKATNPSHTAGSDISSAQKPTISFTFDDGNTADMPGYTLEVWNALLLKSLQKHNLKAILFSSGANKTDQKGKYVLQSWNDAGHWIANHTFTHPNFNSNKTTLENFEWELMMNDSIIKTYSNYLPLFRFPYLKEGNTAEKVNGFRLFMKEKGYRNGYVTIDASDWYVDSRLRERLKQNTKANVEAFKTFYLEHLYDRAQYYESLSYQLTNRHINHTILLHHNLAAALFLDDLIQYFKDKGWNVMDAEKAYADAIYQKQPTNIPAGESLIWALAKESGKFESILRYPAEDSEYEKDKMDKLGL</sequence>
<dbReference type="InterPro" id="IPR002509">
    <property type="entry name" value="NODB_dom"/>
</dbReference>
<name>A0AAE3UJ42_9BACT</name>
<gene>
    <name evidence="5" type="ORF">QNI22_32300</name>
</gene>
<feature type="domain" description="NodB homology" evidence="4">
    <location>
        <begin position="32"/>
        <end position="154"/>
    </location>
</feature>
<dbReference type="PANTHER" id="PTHR10587">
    <property type="entry name" value="GLYCOSYL TRANSFERASE-RELATED"/>
    <property type="match status" value="1"/>
</dbReference>
<dbReference type="PROSITE" id="PS51257">
    <property type="entry name" value="PROKAR_LIPOPROTEIN"/>
    <property type="match status" value="1"/>
</dbReference>
<evidence type="ECO:0000259" key="4">
    <source>
        <dbReference type="Pfam" id="PF01522"/>
    </source>
</evidence>
<comment type="caution">
    <text evidence="5">The sequence shown here is derived from an EMBL/GenBank/DDBJ whole genome shotgun (WGS) entry which is preliminary data.</text>
</comment>
<dbReference type="Proteomes" id="UP001232063">
    <property type="component" value="Unassembled WGS sequence"/>
</dbReference>
<dbReference type="InterPro" id="IPR050248">
    <property type="entry name" value="Polysacc_deacetylase_ArnD"/>
</dbReference>
<dbReference type="GO" id="GO:0046872">
    <property type="term" value="F:metal ion binding"/>
    <property type="evidence" value="ECO:0007669"/>
    <property type="project" value="UniProtKB-KW"/>
</dbReference>
<dbReference type="RefSeq" id="WP_314517378.1">
    <property type="nucleotide sequence ID" value="NZ_JASJOU010000016.1"/>
</dbReference>